<keyword evidence="3" id="KW-0963">Cytoplasm</keyword>
<comment type="subunit">
    <text evidence="2">Homotetramer.</text>
</comment>
<gene>
    <name evidence="7" type="ORF">GT360_06705</name>
</gene>
<dbReference type="GO" id="GO:0016491">
    <property type="term" value="F:oxidoreductase activity"/>
    <property type="evidence" value="ECO:0007669"/>
    <property type="project" value="InterPro"/>
</dbReference>
<dbReference type="Gene3D" id="3.40.50.720">
    <property type="entry name" value="NAD(P)-binding Rossmann-like Domain"/>
    <property type="match status" value="1"/>
</dbReference>
<dbReference type="SMART" id="SM00829">
    <property type="entry name" value="PKS_ER"/>
    <property type="match status" value="1"/>
</dbReference>
<evidence type="ECO:0000256" key="3">
    <source>
        <dbReference type="ARBA" id="ARBA00022490"/>
    </source>
</evidence>
<comment type="subcellular location">
    <subcellularLocation>
        <location evidence="1">Cytoplasm</location>
    </subcellularLocation>
</comment>
<dbReference type="GO" id="GO:0005737">
    <property type="term" value="C:cytoplasm"/>
    <property type="evidence" value="ECO:0007669"/>
    <property type="project" value="UniProtKB-SubCell"/>
</dbReference>
<dbReference type="InterPro" id="IPR013154">
    <property type="entry name" value="ADH-like_N"/>
</dbReference>
<sequence length="327" mass="34891">MKAMVLNEYGEQANFELTDVEKPALKPGEVLVRVSASSINTVDTMIKQLGTALPFSPALPAILGMDFAGTIESISDDVEGFQVGDEVYGCAGGLGELQGSLAEYMPADVRLIAHKPSNLSMKEAAALPLVAITAYEGLSRAQVKAGQKVLVHGGAGGVGNIAVQIAKAWGAEVYATVGRPEHMGLMQLLGATAINYREEAVADYVSKYTDGGFDAVFDSVGGENMIKSFDATKLNGHVASTVSMLELDLTMMHFKGLSLHVVFMLIQMINGVRQEEHHHILSEVAKLADEGRLSPVMDEVDYKLEDISEAYDRLSSGKATGKVVVEN</sequence>
<feature type="domain" description="Enoyl reductase (ER)" evidence="6">
    <location>
        <begin position="10"/>
        <end position="325"/>
    </location>
</feature>
<dbReference type="InterPro" id="IPR002364">
    <property type="entry name" value="Quin_OxRdtase/zeta-crystal_CS"/>
</dbReference>
<dbReference type="PROSITE" id="PS01162">
    <property type="entry name" value="QOR_ZETA_CRYSTAL"/>
    <property type="match status" value="1"/>
</dbReference>
<evidence type="ECO:0000313" key="8">
    <source>
        <dbReference type="Proteomes" id="UP000464262"/>
    </source>
</evidence>
<protein>
    <submittedName>
        <fullName evidence="7">Zinc-binding dehydrogenase</fullName>
    </submittedName>
</protein>
<keyword evidence="5" id="KW-0694">RNA-binding</keyword>
<dbReference type="InterPro" id="IPR020843">
    <property type="entry name" value="ER"/>
</dbReference>
<proteinExistence type="predicted"/>
<dbReference type="EMBL" id="CP047475">
    <property type="protein sequence ID" value="QIA63222.1"/>
    <property type="molecule type" value="Genomic_DNA"/>
</dbReference>
<dbReference type="SUPFAM" id="SSF50129">
    <property type="entry name" value="GroES-like"/>
    <property type="match status" value="1"/>
</dbReference>
<dbReference type="Pfam" id="PF13602">
    <property type="entry name" value="ADH_zinc_N_2"/>
    <property type="match status" value="1"/>
</dbReference>
<dbReference type="InterPro" id="IPR051603">
    <property type="entry name" value="Zinc-ADH_QOR/CCCR"/>
</dbReference>
<evidence type="ECO:0000256" key="4">
    <source>
        <dbReference type="ARBA" id="ARBA00022857"/>
    </source>
</evidence>
<dbReference type="Pfam" id="PF08240">
    <property type="entry name" value="ADH_N"/>
    <property type="match status" value="1"/>
</dbReference>
<keyword evidence="4" id="KW-0521">NADP</keyword>
<dbReference type="InterPro" id="IPR011032">
    <property type="entry name" value="GroES-like_sf"/>
</dbReference>
<dbReference type="SUPFAM" id="SSF51735">
    <property type="entry name" value="NAD(P)-binding Rossmann-fold domains"/>
    <property type="match status" value="1"/>
</dbReference>
<evidence type="ECO:0000256" key="5">
    <source>
        <dbReference type="ARBA" id="ARBA00022884"/>
    </source>
</evidence>
<dbReference type="AlphaFoldDB" id="A0A7Z2T2S0"/>
<dbReference type="RefSeq" id="WP_164648125.1">
    <property type="nucleotide sequence ID" value="NZ_CP047475.1"/>
</dbReference>
<keyword evidence="8" id="KW-1185">Reference proteome</keyword>
<evidence type="ECO:0000313" key="7">
    <source>
        <dbReference type="EMBL" id="QIA63222.1"/>
    </source>
</evidence>
<evidence type="ECO:0000259" key="6">
    <source>
        <dbReference type="SMART" id="SM00829"/>
    </source>
</evidence>
<organism evidence="7 8">
    <name type="scientific">Vibrio astriarenae</name>
    <dbReference type="NCBI Taxonomy" id="1481923"/>
    <lineage>
        <taxon>Bacteria</taxon>
        <taxon>Pseudomonadati</taxon>
        <taxon>Pseudomonadota</taxon>
        <taxon>Gammaproteobacteria</taxon>
        <taxon>Vibrionales</taxon>
        <taxon>Vibrionaceae</taxon>
        <taxon>Vibrio</taxon>
    </lineage>
</organism>
<dbReference type="PANTHER" id="PTHR44154">
    <property type="entry name" value="QUINONE OXIDOREDUCTASE"/>
    <property type="match status" value="1"/>
</dbReference>
<dbReference type="InterPro" id="IPR036291">
    <property type="entry name" value="NAD(P)-bd_dom_sf"/>
</dbReference>
<dbReference type="PANTHER" id="PTHR44154:SF1">
    <property type="entry name" value="QUINONE OXIDOREDUCTASE"/>
    <property type="match status" value="1"/>
</dbReference>
<dbReference type="KEGG" id="vas:GT360_06705"/>
<name>A0A7Z2T2S0_9VIBR</name>
<accession>A0A7Z2T2S0</accession>
<evidence type="ECO:0000256" key="1">
    <source>
        <dbReference type="ARBA" id="ARBA00004496"/>
    </source>
</evidence>
<dbReference type="CDD" id="cd08272">
    <property type="entry name" value="MDR6"/>
    <property type="match status" value="1"/>
</dbReference>
<reference evidence="7 8" key="1">
    <citation type="submission" date="2020-01" db="EMBL/GenBank/DDBJ databases">
        <title>Whole genome and functional gene identification of agarase of Vibrio HN897.</title>
        <authorList>
            <person name="Liu Y."/>
            <person name="Zhao Z."/>
        </authorList>
    </citation>
    <scope>NUCLEOTIDE SEQUENCE [LARGE SCALE GENOMIC DNA]</scope>
    <source>
        <strain evidence="7 8">HN897</strain>
    </source>
</reference>
<dbReference type="GO" id="GO:0003723">
    <property type="term" value="F:RNA binding"/>
    <property type="evidence" value="ECO:0007669"/>
    <property type="project" value="UniProtKB-KW"/>
</dbReference>
<dbReference type="Proteomes" id="UP000464262">
    <property type="component" value="Chromosome 1"/>
</dbReference>
<dbReference type="GO" id="GO:0008270">
    <property type="term" value="F:zinc ion binding"/>
    <property type="evidence" value="ECO:0007669"/>
    <property type="project" value="InterPro"/>
</dbReference>
<dbReference type="Gene3D" id="3.90.180.10">
    <property type="entry name" value="Medium-chain alcohol dehydrogenases, catalytic domain"/>
    <property type="match status" value="1"/>
</dbReference>
<evidence type="ECO:0000256" key="2">
    <source>
        <dbReference type="ARBA" id="ARBA00011881"/>
    </source>
</evidence>